<proteinExistence type="predicted"/>
<dbReference type="Gene3D" id="3.30.200.20">
    <property type="entry name" value="Phosphorylase Kinase, domain 1"/>
    <property type="match status" value="1"/>
</dbReference>
<organism evidence="2 3">
    <name type="scientific">Providencia alcalifaciens DSM 30120</name>
    <dbReference type="NCBI Taxonomy" id="520999"/>
    <lineage>
        <taxon>Bacteria</taxon>
        <taxon>Pseudomonadati</taxon>
        <taxon>Pseudomonadota</taxon>
        <taxon>Gammaproteobacteria</taxon>
        <taxon>Enterobacterales</taxon>
        <taxon>Morganellaceae</taxon>
        <taxon>Providencia</taxon>
    </lineage>
</organism>
<name>B6XAF9_9GAMM</name>
<sequence length="299" mass="33492">MLGIFNRINVNTATVFSALMQKANNEALSQKTLNKLVRVANSDVGISIRDAQRLFKENKPIETSIHSQRLVLQLRRVAGEINNPNLSAKVENWIQNCNRTTIHNHSTLLPNRQVDVPRSTINQQIQTPNNSHIEQKNSNTGLTFEEFICKNYTRIGSEIGKGGEAFVVEDKTNPSKVLKIFLDSSNPSEIVEQAILFNKFYGENSAVVLSNRAIEMLKVPGIPMSKVESFNPDAKNKFMTLIVEMIAKGCPPNDLSEGNFLYDTKSGLFYPVDIGKKESNHIDQGGLHYLLDFIDSKTQ</sequence>
<dbReference type="eggNOG" id="COG0661">
    <property type="taxonomic scope" value="Bacteria"/>
</dbReference>
<dbReference type="EMBL" id="ABXW01000004">
    <property type="protein sequence ID" value="EEB47712.1"/>
    <property type="molecule type" value="Genomic_DNA"/>
</dbReference>
<accession>B6XAF9</accession>
<dbReference type="Proteomes" id="UP000003729">
    <property type="component" value="Unassembled WGS sequence"/>
</dbReference>
<dbReference type="AlphaFoldDB" id="B6XAF9"/>
<feature type="domain" description="Kinase OspG kinase" evidence="1">
    <location>
        <begin position="159"/>
        <end position="274"/>
    </location>
</feature>
<dbReference type="InterPro" id="IPR054466">
    <property type="entry name" value="OspG_kinase"/>
</dbReference>
<dbReference type="GeneID" id="57291059"/>
<protein>
    <recommendedName>
        <fullName evidence="1">Kinase OspG kinase domain-containing protein</fullName>
    </recommendedName>
</protein>
<evidence type="ECO:0000313" key="3">
    <source>
        <dbReference type="Proteomes" id="UP000003729"/>
    </source>
</evidence>
<dbReference type="RefSeq" id="WP_006657293.1">
    <property type="nucleotide sequence ID" value="NZ_ABXW01000004.1"/>
</dbReference>
<reference evidence="2 3" key="1">
    <citation type="submission" date="2008-10" db="EMBL/GenBank/DDBJ databases">
        <title>Draft genome sequence of Providencia alcalifaciens (DSM 30120).</title>
        <authorList>
            <person name="Sudarsanam P."/>
            <person name="Ley R."/>
            <person name="Guruge J."/>
            <person name="Turnbaugh P.J."/>
            <person name="Mahowald M."/>
            <person name="Liep D."/>
            <person name="Gordon J."/>
        </authorList>
    </citation>
    <scope>NUCLEOTIDE SEQUENCE [LARGE SCALE GENOMIC DNA]</scope>
    <source>
        <strain evidence="2 3">DSM 30120</strain>
    </source>
</reference>
<evidence type="ECO:0000259" key="1">
    <source>
        <dbReference type="Pfam" id="PF22303"/>
    </source>
</evidence>
<dbReference type="Gene3D" id="1.10.510.10">
    <property type="entry name" value="Transferase(Phosphotransferase) domain 1"/>
    <property type="match status" value="1"/>
</dbReference>
<dbReference type="Pfam" id="PF22303">
    <property type="entry name" value="OspG_kinase"/>
    <property type="match status" value="1"/>
</dbReference>
<comment type="caution">
    <text evidence="2">The sequence shown here is derived from an EMBL/GenBank/DDBJ whole genome shotgun (WGS) entry which is preliminary data.</text>
</comment>
<reference evidence="2 3" key="2">
    <citation type="submission" date="2008-10" db="EMBL/GenBank/DDBJ databases">
        <authorList>
            <person name="Fulton L."/>
            <person name="Clifton S."/>
            <person name="Fulton B."/>
            <person name="Xu J."/>
            <person name="Minx P."/>
            <person name="Pepin K.H."/>
            <person name="Johnson M."/>
            <person name="Bhonagiri V."/>
            <person name="Nash W.E."/>
            <person name="Mardis E.R."/>
            <person name="Wilson R.K."/>
        </authorList>
    </citation>
    <scope>NUCLEOTIDE SEQUENCE [LARGE SCALE GENOMIC DNA]</scope>
    <source>
        <strain evidence="2 3">DSM 30120</strain>
    </source>
</reference>
<evidence type="ECO:0000313" key="2">
    <source>
        <dbReference type="EMBL" id="EEB47712.1"/>
    </source>
</evidence>
<gene>
    <name evidence="2" type="ORF">PROVALCAL_00307</name>
</gene>